<evidence type="ECO:0000313" key="3">
    <source>
        <dbReference type="EMBL" id="OGI42907.1"/>
    </source>
</evidence>
<dbReference type="EMBL" id="MFSS01000074">
    <property type="protein sequence ID" value="OGI42907.1"/>
    <property type="molecule type" value="Genomic_DNA"/>
</dbReference>
<dbReference type="InterPro" id="IPR051910">
    <property type="entry name" value="ComF/GntX_DNA_util-trans"/>
</dbReference>
<dbReference type="Gene3D" id="3.40.50.2020">
    <property type="match status" value="1"/>
</dbReference>
<name>A0A1F6TCP0_9PROT</name>
<dbReference type="SUPFAM" id="SSF53271">
    <property type="entry name" value="PRTase-like"/>
    <property type="match status" value="1"/>
</dbReference>
<dbReference type="AlphaFoldDB" id="A0A1F6TCP0"/>
<evidence type="ECO:0000256" key="1">
    <source>
        <dbReference type="ARBA" id="ARBA00008007"/>
    </source>
</evidence>
<dbReference type="InterPro" id="IPR029057">
    <property type="entry name" value="PRTase-like"/>
</dbReference>
<proteinExistence type="inferred from homology"/>
<evidence type="ECO:0000259" key="2">
    <source>
        <dbReference type="Pfam" id="PF00156"/>
    </source>
</evidence>
<comment type="similarity">
    <text evidence="1">Belongs to the ComF/GntX family.</text>
</comment>
<protein>
    <recommendedName>
        <fullName evidence="2">Phosphoribosyltransferase domain-containing protein</fullName>
    </recommendedName>
</protein>
<gene>
    <name evidence="3" type="ORF">A2150_04965</name>
</gene>
<comment type="caution">
    <text evidence="3">The sequence shown here is derived from an EMBL/GenBank/DDBJ whole genome shotgun (WGS) entry which is preliminary data.</text>
</comment>
<dbReference type="Pfam" id="PF00156">
    <property type="entry name" value="Pribosyltran"/>
    <property type="match status" value="1"/>
</dbReference>
<dbReference type="Proteomes" id="UP000177925">
    <property type="component" value="Unassembled WGS sequence"/>
</dbReference>
<dbReference type="CDD" id="cd06223">
    <property type="entry name" value="PRTases_typeI"/>
    <property type="match status" value="1"/>
</dbReference>
<feature type="domain" description="Phosphoribosyltransferase" evidence="2">
    <location>
        <begin position="120"/>
        <end position="210"/>
    </location>
</feature>
<dbReference type="PANTHER" id="PTHR47505:SF1">
    <property type="entry name" value="DNA UTILIZATION PROTEIN YHGH"/>
    <property type="match status" value="1"/>
</dbReference>
<evidence type="ECO:0000313" key="4">
    <source>
        <dbReference type="Proteomes" id="UP000177925"/>
    </source>
</evidence>
<sequence>MCQGRAAHGRDFCAGCAAALPYLGPACPRCAAPHDLASGATECGRCQTEAPAYTAGRALFRYAFPIDRLIQGLKYHGQLHHARVLGEALAAELAGRPLPECILPVPLHAARLRERGYNQSLELARVLARRLGVELDYRALQRTRATAPQTGLPLDQRARNVRQAFALAPGFSARHVAIVDDVMTSGHTADAAAKCLRRAGVEEVEVWVVARA</sequence>
<dbReference type="STRING" id="1817758.A2150_04965"/>
<dbReference type="InterPro" id="IPR000836">
    <property type="entry name" value="PRTase_dom"/>
</dbReference>
<reference evidence="3 4" key="1">
    <citation type="journal article" date="2016" name="Nat. Commun.">
        <title>Thousands of microbial genomes shed light on interconnected biogeochemical processes in an aquifer system.</title>
        <authorList>
            <person name="Anantharaman K."/>
            <person name="Brown C.T."/>
            <person name="Hug L.A."/>
            <person name="Sharon I."/>
            <person name="Castelle C.J."/>
            <person name="Probst A.J."/>
            <person name="Thomas B.C."/>
            <person name="Singh A."/>
            <person name="Wilkins M.J."/>
            <person name="Karaoz U."/>
            <person name="Brodie E.L."/>
            <person name="Williams K.H."/>
            <person name="Hubbard S.S."/>
            <person name="Banfield J.F."/>
        </authorList>
    </citation>
    <scope>NUCLEOTIDE SEQUENCE [LARGE SCALE GENOMIC DNA]</scope>
</reference>
<accession>A0A1F6TCP0</accession>
<organism evidence="3 4">
    <name type="scientific">Candidatus Muproteobacteria bacterium RBG_16_64_11</name>
    <dbReference type="NCBI Taxonomy" id="1817758"/>
    <lineage>
        <taxon>Bacteria</taxon>
        <taxon>Pseudomonadati</taxon>
        <taxon>Pseudomonadota</taxon>
        <taxon>Candidatus Muproteobacteria</taxon>
    </lineage>
</organism>
<dbReference type="PANTHER" id="PTHR47505">
    <property type="entry name" value="DNA UTILIZATION PROTEIN YHGH"/>
    <property type="match status" value="1"/>
</dbReference>